<reference evidence="7" key="2">
    <citation type="submission" date="2025-09" db="UniProtKB">
        <authorList>
            <consortium name="Ensembl"/>
        </authorList>
    </citation>
    <scope>IDENTIFICATION</scope>
</reference>
<dbReference type="GO" id="GO:0045211">
    <property type="term" value="C:postsynaptic membrane"/>
    <property type="evidence" value="ECO:0007669"/>
    <property type="project" value="TreeGrafter"/>
</dbReference>
<dbReference type="GO" id="GO:0048172">
    <property type="term" value="P:regulation of short-term neuronal synaptic plasticity"/>
    <property type="evidence" value="ECO:0007669"/>
    <property type="project" value="TreeGrafter"/>
</dbReference>
<accession>A0A8C6SZ27</accession>
<feature type="transmembrane region" description="Helical" evidence="5">
    <location>
        <begin position="122"/>
        <end position="142"/>
    </location>
</feature>
<organism evidence="7 8">
    <name type="scientific">Neogobius melanostomus</name>
    <name type="common">round goby</name>
    <dbReference type="NCBI Taxonomy" id="47308"/>
    <lineage>
        <taxon>Eukaryota</taxon>
        <taxon>Metazoa</taxon>
        <taxon>Chordata</taxon>
        <taxon>Craniata</taxon>
        <taxon>Vertebrata</taxon>
        <taxon>Euteleostomi</taxon>
        <taxon>Actinopterygii</taxon>
        <taxon>Neopterygii</taxon>
        <taxon>Teleostei</taxon>
        <taxon>Neoteleostei</taxon>
        <taxon>Acanthomorphata</taxon>
        <taxon>Gobiaria</taxon>
        <taxon>Gobiiformes</taxon>
        <taxon>Gobioidei</taxon>
        <taxon>Gobiidae</taxon>
        <taxon>Benthophilinae</taxon>
        <taxon>Neogobiini</taxon>
        <taxon>Neogobius</taxon>
    </lineage>
</organism>
<name>A0A8C6SZ27_9GOBI</name>
<evidence type="ECO:0000256" key="2">
    <source>
        <dbReference type="ARBA" id="ARBA00022692"/>
    </source>
</evidence>
<dbReference type="InterPro" id="IPR026910">
    <property type="entry name" value="Shisa"/>
</dbReference>
<comment type="subcellular location">
    <subcellularLocation>
        <location evidence="1">Membrane</location>
    </subcellularLocation>
</comment>
<keyword evidence="3 5" id="KW-1133">Transmembrane helix</keyword>
<reference evidence="7" key="1">
    <citation type="submission" date="2025-08" db="UniProtKB">
        <authorList>
            <consortium name="Ensembl"/>
        </authorList>
    </citation>
    <scope>IDENTIFICATION</scope>
</reference>
<dbReference type="Ensembl" id="ENSNMLT00000013926.1">
    <property type="protein sequence ID" value="ENSNMLP00000012321.1"/>
    <property type="gene ID" value="ENSNMLG00000008382.1"/>
</dbReference>
<proteinExistence type="predicted"/>
<evidence type="ECO:0000256" key="1">
    <source>
        <dbReference type="ARBA" id="ARBA00004370"/>
    </source>
</evidence>
<keyword evidence="4 5" id="KW-0472">Membrane</keyword>
<keyword evidence="2 5" id="KW-0812">Transmembrane</keyword>
<dbReference type="Pfam" id="PF13908">
    <property type="entry name" value="Shisa_N"/>
    <property type="match status" value="1"/>
</dbReference>
<keyword evidence="8" id="KW-1185">Reference proteome</keyword>
<evidence type="ECO:0000313" key="8">
    <source>
        <dbReference type="Proteomes" id="UP000694523"/>
    </source>
</evidence>
<dbReference type="InterPro" id="IPR053891">
    <property type="entry name" value="Shisa_N"/>
</dbReference>
<sequence>MFPKNVTSSEALAPPLGAAQVAPIRPRLMDVWIDVCRGYFDVMGHYDSSFNCTKDTFIYCCGTCHYRFCCPDSSRQLDQDNCRNYHSPDWAKTQTDPMMLPDDMGPDTEVDPLKQQSHNTGIVIGGVIIFMIVVAVACLISVCLCECSRFKLCFPQCAISRGADLIKHTLVCSCDICRTHPSHEQCSTGSWRNPTLQQTQQHQIPTLLPPLSAQPGPAAPVLRECHQARAQPILLPQAPRYVLQTSI</sequence>
<dbReference type="GO" id="GO:0032281">
    <property type="term" value="C:AMPA glutamate receptor complex"/>
    <property type="evidence" value="ECO:0007669"/>
    <property type="project" value="TreeGrafter"/>
</dbReference>
<dbReference type="GO" id="GO:0032591">
    <property type="term" value="C:dendritic spine membrane"/>
    <property type="evidence" value="ECO:0007669"/>
    <property type="project" value="TreeGrafter"/>
</dbReference>
<dbReference type="PANTHER" id="PTHR31774">
    <property type="entry name" value="PROTEIN SHISA-9-RELATED"/>
    <property type="match status" value="1"/>
</dbReference>
<protein>
    <submittedName>
        <fullName evidence="7">Shisa family member 7a</fullName>
    </submittedName>
</protein>
<dbReference type="GO" id="GO:0014069">
    <property type="term" value="C:postsynaptic density"/>
    <property type="evidence" value="ECO:0007669"/>
    <property type="project" value="TreeGrafter"/>
</dbReference>
<dbReference type="Proteomes" id="UP000694523">
    <property type="component" value="Unplaced"/>
</dbReference>
<evidence type="ECO:0000256" key="5">
    <source>
        <dbReference type="SAM" id="Phobius"/>
    </source>
</evidence>
<evidence type="ECO:0000256" key="4">
    <source>
        <dbReference type="ARBA" id="ARBA00023136"/>
    </source>
</evidence>
<dbReference type="PANTHER" id="PTHR31774:SF15">
    <property type="entry name" value="PROTEIN SHISA-7-LIKE"/>
    <property type="match status" value="1"/>
</dbReference>
<evidence type="ECO:0000259" key="6">
    <source>
        <dbReference type="Pfam" id="PF13908"/>
    </source>
</evidence>
<evidence type="ECO:0000256" key="3">
    <source>
        <dbReference type="ARBA" id="ARBA00022989"/>
    </source>
</evidence>
<feature type="domain" description="Shisa N-terminal" evidence="6">
    <location>
        <begin position="34"/>
        <end position="84"/>
    </location>
</feature>
<dbReference type="AlphaFoldDB" id="A0A8C6SZ27"/>
<evidence type="ECO:0000313" key="7">
    <source>
        <dbReference type="Ensembl" id="ENSNMLP00000012321.1"/>
    </source>
</evidence>